<dbReference type="AlphaFoldDB" id="A0A1G9LR97"/>
<dbReference type="Pfam" id="PF09861">
    <property type="entry name" value="Lar_N"/>
    <property type="match status" value="1"/>
</dbReference>
<evidence type="ECO:0000259" key="1">
    <source>
        <dbReference type="Pfam" id="PF09861"/>
    </source>
</evidence>
<feature type="domain" description="LarA-like N-terminal" evidence="1">
    <location>
        <begin position="8"/>
        <end position="201"/>
    </location>
</feature>
<feature type="domain" description="Lactate racemase C-terminal" evidence="2">
    <location>
        <begin position="277"/>
        <end position="417"/>
    </location>
</feature>
<dbReference type="InterPro" id="IPR048068">
    <property type="entry name" value="LarA-like"/>
</dbReference>
<organism evidence="3 4">
    <name type="scientific">Geoalkalibacter ferrihydriticus</name>
    <dbReference type="NCBI Taxonomy" id="392333"/>
    <lineage>
        <taxon>Bacteria</taxon>
        <taxon>Pseudomonadati</taxon>
        <taxon>Thermodesulfobacteriota</taxon>
        <taxon>Desulfuromonadia</taxon>
        <taxon>Desulfuromonadales</taxon>
        <taxon>Geoalkalibacteraceae</taxon>
        <taxon>Geoalkalibacter</taxon>
    </lineage>
</organism>
<dbReference type="RefSeq" id="WP_139172001.1">
    <property type="nucleotide sequence ID" value="NZ_FNGU01000002.1"/>
</dbReference>
<dbReference type="Gene3D" id="3.40.50.11440">
    <property type="match status" value="1"/>
</dbReference>
<dbReference type="InterPro" id="IPR048520">
    <property type="entry name" value="LarA_C"/>
</dbReference>
<evidence type="ECO:0000313" key="4">
    <source>
        <dbReference type="Proteomes" id="UP000182146"/>
    </source>
</evidence>
<dbReference type="Gene3D" id="3.90.226.30">
    <property type="match status" value="1"/>
</dbReference>
<dbReference type="EMBL" id="FNGU01000002">
    <property type="protein sequence ID" value="SDL64480.1"/>
    <property type="molecule type" value="Genomic_DNA"/>
</dbReference>
<dbReference type="PANTHER" id="PTHR33171">
    <property type="entry name" value="LAR_N DOMAIN-CONTAINING PROTEIN"/>
    <property type="match status" value="1"/>
</dbReference>
<protein>
    <submittedName>
        <fullName evidence="3">Nickel-dependent lactate racemase</fullName>
    </submittedName>
</protein>
<sequence length="426" mass="45689">MSAVQLKYGHELLSLDLPEARVLRPQAIAPKAAPDELVRAALAEPISSPTLNKIVRPGEQVVIVTSDITRYTGSEHYLPVLVDHLNACGIKDDDITVVIALGIHRAQSETEHRKILGSLYGRVKVVDHDCDNPAELVVLGETTNGIPVSVNRCVAEAERLIVTGTVGFHYFAGFGGGRKGLVPGVASRATCMATHFGVFNPPEIGGKHPRAVTGILEGNPVHEAILEAARMIHPDFLLNTVLSPDKEILEVFCGDLEEAHLAGCARCNALYSVALEEPADLAVVSCGGYPKDINFIQAHKALDYGVQALRPGGTLILLAACADGFGNKTFFDWFRHRDLDEFEAALRRNYEINGQTAHATLAKARKFRVILVSEFSPEQTAAMGMEKAAGLDAALTLAQEGLPSRARTVIIPDGGTVLPRIDPPAG</sequence>
<dbReference type="STRING" id="392333.SAMN05660860_00903"/>
<dbReference type="OrthoDB" id="9770545at2"/>
<dbReference type="Pfam" id="PF21113">
    <property type="entry name" value="LarA_C"/>
    <property type="match status" value="1"/>
</dbReference>
<dbReference type="NCBIfam" id="NF033504">
    <property type="entry name" value="Ni_dep_LarA"/>
    <property type="match status" value="1"/>
</dbReference>
<dbReference type="GO" id="GO:0050043">
    <property type="term" value="F:lactate racemase activity"/>
    <property type="evidence" value="ECO:0007669"/>
    <property type="project" value="InterPro"/>
</dbReference>
<dbReference type="InterPro" id="IPR047926">
    <property type="entry name" value="Ni_dep_LarA"/>
</dbReference>
<dbReference type="Proteomes" id="UP000182146">
    <property type="component" value="Unassembled WGS sequence"/>
</dbReference>
<proteinExistence type="predicted"/>
<accession>A0A1G9LR97</accession>
<dbReference type="PANTHER" id="PTHR33171:SF17">
    <property type="entry name" value="LARA-LIKE N-TERMINAL DOMAIN-CONTAINING PROTEIN"/>
    <property type="match status" value="1"/>
</dbReference>
<evidence type="ECO:0000259" key="2">
    <source>
        <dbReference type="Pfam" id="PF21113"/>
    </source>
</evidence>
<name>A0A1G9LR97_9BACT</name>
<evidence type="ECO:0000313" key="3">
    <source>
        <dbReference type="EMBL" id="SDL64480.1"/>
    </source>
</evidence>
<reference evidence="3 4" key="1">
    <citation type="submission" date="2016-10" db="EMBL/GenBank/DDBJ databases">
        <authorList>
            <person name="de Groot N.N."/>
        </authorList>
    </citation>
    <scope>NUCLEOTIDE SEQUENCE [LARGE SCALE GENOMIC DNA]</scope>
    <source>
        <strain evidence="3 4">DSM 17813</strain>
    </source>
</reference>
<gene>
    <name evidence="3" type="ORF">SAMN05660860_00903</name>
</gene>
<dbReference type="InterPro" id="IPR018657">
    <property type="entry name" value="LarA-like_N"/>
</dbReference>
<dbReference type="InterPro" id="IPR043166">
    <property type="entry name" value="LarA-like_C"/>
</dbReference>